<comment type="caution">
    <text evidence="1">The sequence shown here is derived from an EMBL/GenBank/DDBJ whole genome shotgun (WGS) entry which is preliminary data.</text>
</comment>
<dbReference type="EMBL" id="BPLR01017263">
    <property type="protein sequence ID" value="GIY89800.1"/>
    <property type="molecule type" value="Genomic_DNA"/>
</dbReference>
<reference evidence="1 2" key="1">
    <citation type="submission" date="2021-06" db="EMBL/GenBank/DDBJ databases">
        <title>Caerostris extrusa draft genome.</title>
        <authorList>
            <person name="Kono N."/>
            <person name="Arakawa K."/>
        </authorList>
    </citation>
    <scope>NUCLEOTIDE SEQUENCE [LARGE SCALE GENOMIC DNA]</scope>
</reference>
<evidence type="ECO:0000313" key="2">
    <source>
        <dbReference type="Proteomes" id="UP001054945"/>
    </source>
</evidence>
<organism evidence="1 2">
    <name type="scientific">Caerostris extrusa</name>
    <name type="common">Bark spider</name>
    <name type="synonym">Caerostris bankana</name>
    <dbReference type="NCBI Taxonomy" id="172846"/>
    <lineage>
        <taxon>Eukaryota</taxon>
        <taxon>Metazoa</taxon>
        <taxon>Ecdysozoa</taxon>
        <taxon>Arthropoda</taxon>
        <taxon>Chelicerata</taxon>
        <taxon>Arachnida</taxon>
        <taxon>Araneae</taxon>
        <taxon>Araneomorphae</taxon>
        <taxon>Entelegynae</taxon>
        <taxon>Araneoidea</taxon>
        <taxon>Araneidae</taxon>
        <taxon>Caerostris</taxon>
    </lineage>
</organism>
<sequence length="179" mass="20193">MYVKIESGASAQPQNKGGDGIQLHVFISNRLFRWLSMEKRYKICDPTFVKGIPSTPSKNRARALERYSCHDTGCNVSVDGRRFLLHAIVHGSVPGPRLRSHEAHRLSDMETRLGGRVHGEQRHHCRDTGSAGRAYRFLDPIYTWSTTAATLTDIFYYPSAADTHQRHLCSAPGSFAHHY</sequence>
<dbReference type="AlphaFoldDB" id="A0AAV4X3H0"/>
<evidence type="ECO:0000313" key="1">
    <source>
        <dbReference type="EMBL" id="GIY89800.1"/>
    </source>
</evidence>
<name>A0AAV4X3H0_CAEEX</name>
<dbReference type="Proteomes" id="UP001054945">
    <property type="component" value="Unassembled WGS sequence"/>
</dbReference>
<protein>
    <submittedName>
        <fullName evidence="1">Uncharacterized protein</fullName>
    </submittedName>
</protein>
<gene>
    <name evidence="1" type="ORF">CEXT_429591</name>
</gene>
<keyword evidence="2" id="KW-1185">Reference proteome</keyword>
<accession>A0AAV4X3H0</accession>
<proteinExistence type="predicted"/>